<dbReference type="AlphaFoldDB" id="A0A834N2I5"/>
<dbReference type="Proteomes" id="UP000617340">
    <property type="component" value="Unassembled WGS sequence"/>
</dbReference>
<feature type="transmembrane region" description="Helical" evidence="3">
    <location>
        <begin position="435"/>
        <end position="453"/>
    </location>
</feature>
<comment type="caution">
    <text evidence="4">The sequence shown here is derived from an EMBL/GenBank/DDBJ whole genome shotgun (WGS) entry which is preliminary data.</text>
</comment>
<evidence type="ECO:0000256" key="3">
    <source>
        <dbReference type="SAM" id="Phobius"/>
    </source>
</evidence>
<dbReference type="PROSITE" id="PS51155">
    <property type="entry name" value="CHIT_BIND_RR_2"/>
    <property type="match status" value="1"/>
</dbReference>
<keyword evidence="1" id="KW-0193">Cuticle</keyword>
<keyword evidence="5" id="KW-1185">Reference proteome</keyword>
<dbReference type="Pfam" id="PF00379">
    <property type="entry name" value="Chitin_bind_4"/>
    <property type="match status" value="2"/>
</dbReference>
<keyword evidence="3" id="KW-0472">Membrane</keyword>
<name>A0A834N2I5_VESGE</name>
<reference evidence="4" key="1">
    <citation type="journal article" date="2020" name="G3 (Bethesda)">
        <title>High-Quality Assemblies for Three Invasive Social Wasps from the &lt;i&gt;Vespula&lt;/i&gt; Genus.</title>
        <authorList>
            <person name="Harrop T.W.R."/>
            <person name="Guhlin J."/>
            <person name="McLaughlin G.M."/>
            <person name="Permina E."/>
            <person name="Stockwell P."/>
            <person name="Gilligan J."/>
            <person name="Le Lec M.F."/>
            <person name="Gruber M.A.M."/>
            <person name="Quinn O."/>
            <person name="Lovegrove M."/>
            <person name="Duncan E.J."/>
            <person name="Remnant E.J."/>
            <person name="Van Eeckhoven J."/>
            <person name="Graham B."/>
            <person name="Knapp R.A."/>
            <person name="Langford K.W."/>
            <person name="Kronenberg Z."/>
            <person name="Press M.O."/>
            <person name="Eacker S.M."/>
            <person name="Wilson-Rankin E.E."/>
            <person name="Purcell J."/>
            <person name="Lester P.J."/>
            <person name="Dearden P.K."/>
        </authorList>
    </citation>
    <scope>NUCLEOTIDE SEQUENCE</scope>
    <source>
        <strain evidence="4">Linc-1</strain>
    </source>
</reference>
<proteinExistence type="predicted"/>
<evidence type="ECO:0000313" key="4">
    <source>
        <dbReference type="EMBL" id="KAF7393410.1"/>
    </source>
</evidence>
<dbReference type="InterPro" id="IPR012464">
    <property type="entry name" value="DUF1676"/>
</dbReference>
<dbReference type="EMBL" id="JACSDZ010000010">
    <property type="protein sequence ID" value="KAF7393410.1"/>
    <property type="molecule type" value="Genomic_DNA"/>
</dbReference>
<organism evidence="4 5">
    <name type="scientific">Vespula germanica</name>
    <name type="common">German yellow jacket</name>
    <name type="synonym">Paravespula germanica</name>
    <dbReference type="NCBI Taxonomy" id="30212"/>
    <lineage>
        <taxon>Eukaryota</taxon>
        <taxon>Metazoa</taxon>
        <taxon>Ecdysozoa</taxon>
        <taxon>Arthropoda</taxon>
        <taxon>Hexapoda</taxon>
        <taxon>Insecta</taxon>
        <taxon>Pterygota</taxon>
        <taxon>Neoptera</taxon>
        <taxon>Endopterygota</taxon>
        <taxon>Hymenoptera</taxon>
        <taxon>Apocrita</taxon>
        <taxon>Aculeata</taxon>
        <taxon>Vespoidea</taxon>
        <taxon>Vespidae</taxon>
        <taxon>Vespinae</taxon>
        <taxon>Vespula</taxon>
    </lineage>
</organism>
<evidence type="ECO:0000256" key="2">
    <source>
        <dbReference type="SAM" id="Coils"/>
    </source>
</evidence>
<feature type="transmembrane region" description="Helical" evidence="3">
    <location>
        <begin position="459"/>
        <end position="478"/>
    </location>
</feature>
<evidence type="ECO:0000256" key="1">
    <source>
        <dbReference type="PROSITE-ProRule" id="PRU00497"/>
    </source>
</evidence>
<dbReference type="GO" id="GO:0062129">
    <property type="term" value="C:chitin-based extracellular matrix"/>
    <property type="evidence" value="ECO:0007669"/>
    <property type="project" value="TreeGrafter"/>
</dbReference>
<sequence>MRTCALIEDPYNENRPYEFSFNIVDFQHRYEKKDIDGIITGEYGFITADGVYHETGYATDKNGDFIITKMRNRKITSLKDAREIFKDRPEAAKKLFEVVTKACSGCKIPTNKSTEVNQNEILPKDAEPLIENKIIKPILKEMMKVLTENKKKTEKVLSNNSMKENNRTSLTKKNETFQYINRIPIDKKEDERMERVVKEMMINSIKRIISNDTKKNEIILKNSSLEKMANDLYYRFNYSISSHGHQETGYRNGDKNGNYRSWSESGIDTRVKYVSNKFGHQPNITFHPQLNETKKKDQSLKGYSFLWDSTILLSIIGLIVLSIAYVSAETQDEGEGSTLECIFQDNIGNCLRKRLARDIDKIEIEVSGKKSEPPMSEVIEQTGNFIAEFVNDVQEELQEDEEEIAEREAGVDGRALEEARRKKYGKKKKKHMQKLMALAMMFKAKLALLLQIISTHLQIKLFVIAVVSFIMNATKFWIDLKKNHQPSKVIYYEHAQHQHHYDHEDDHHGGYWGRSSNDSPQDIVYSSYVPQE</sequence>
<dbReference type="PANTHER" id="PTHR10380:SF119">
    <property type="entry name" value="PROTEIN LETHAL(3)MALIGNANT BLOOD NEOPLASM 1"/>
    <property type="match status" value="1"/>
</dbReference>
<feature type="transmembrane region" description="Helical" evidence="3">
    <location>
        <begin position="305"/>
        <end position="326"/>
    </location>
</feature>
<keyword evidence="2" id="KW-0175">Coiled coil</keyword>
<feature type="coiled-coil region" evidence="2">
    <location>
        <begin position="352"/>
        <end position="410"/>
    </location>
</feature>
<dbReference type="GO" id="GO:0008010">
    <property type="term" value="F:structural constituent of chitin-based larval cuticle"/>
    <property type="evidence" value="ECO:0007669"/>
    <property type="project" value="TreeGrafter"/>
</dbReference>
<keyword evidence="3" id="KW-0812">Transmembrane</keyword>
<keyword evidence="3" id="KW-1133">Transmembrane helix</keyword>
<dbReference type="PANTHER" id="PTHR10380">
    <property type="entry name" value="CUTICLE PROTEIN"/>
    <property type="match status" value="1"/>
</dbReference>
<accession>A0A834N2I5</accession>
<dbReference type="Pfam" id="PF07898">
    <property type="entry name" value="DUF1676"/>
    <property type="match status" value="1"/>
</dbReference>
<gene>
    <name evidence="4" type="ORF">HZH68_010229</name>
</gene>
<dbReference type="InterPro" id="IPR050468">
    <property type="entry name" value="Cuticle_Struct_Prot"/>
</dbReference>
<protein>
    <submittedName>
        <fullName evidence="4">Uncharacterized protein</fullName>
    </submittedName>
</protein>
<dbReference type="InterPro" id="IPR000618">
    <property type="entry name" value="Insect_cuticle"/>
</dbReference>
<evidence type="ECO:0000313" key="5">
    <source>
        <dbReference type="Proteomes" id="UP000617340"/>
    </source>
</evidence>